<organism evidence="2 3">
    <name type="scientific">Mesorhizobium album</name>
    <dbReference type="NCBI Taxonomy" id="3072314"/>
    <lineage>
        <taxon>Bacteria</taxon>
        <taxon>Pseudomonadati</taxon>
        <taxon>Pseudomonadota</taxon>
        <taxon>Alphaproteobacteria</taxon>
        <taxon>Hyphomicrobiales</taxon>
        <taxon>Phyllobacteriaceae</taxon>
        <taxon>Mesorhizobium</taxon>
    </lineage>
</organism>
<proteinExistence type="predicted"/>
<keyword evidence="3" id="KW-1185">Reference proteome</keyword>
<keyword evidence="1" id="KW-0472">Membrane</keyword>
<keyword evidence="1" id="KW-1133">Transmembrane helix</keyword>
<dbReference type="RefSeq" id="WP_320286539.1">
    <property type="nucleotide sequence ID" value="NZ_JAVIIW010000005.1"/>
</dbReference>
<reference evidence="2 3" key="1">
    <citation type="submission" date="2023-08" db="EMBL/GenBank/DDBJ databases">
        <title>Implementing the SeqCode for naming new Mesorhizobium species isolated from Vachellia karroo root nodules.</title>
        <authorList>
            <person name="Van Lill M."/>
        </authorList>
    </citation>
    <scope>NUCLEOTIDE SEQUENCE [LARGE SCALE GENOMIC DNA]</scope>
    <source>
        <strain evidence="2 3">VK24D</strain>
    </source>
</reference>
<feature type="transmembrane region" description="Helical" evidence="1">
    <location>
        <begin position="30"/>
        <end position="51"/>
    </location>
</feature>
<accession>A0ABU4XTU2</accession>
<evidence type="ECO:0000313" key="2">
    <source>
        <dbReference type="EMBL" id="MDX8478121.1"/>
    </source>
</evidence>
<protein>
    <submittedName>
        <fullName evidence="2">Uncharacterized protein</fullName>
    </submittedName>
</protein>
<gene>
    <name evidence="2" type="ORF">RFN28_06460</name>
</gene>
<evidence type="ECO:0000313" key="3">
    <source>
        <dbReference type="Proteomes" id="UP001287059"/>
    </source>
</evidence>
<comment type="caution">
    <text evidence="2">The sequence shown here is derived from an EMBL/GenBank/DDBJ whole genome shotgun (WGS) entry which is preliminary data.</text>
</comment>
<dbReference type="Proteomes" id="UP001287059">
    <property type="component" value="Unassembled WGS sequence"/>
</dbReference>
<dbReference type="EMBL" id="JAVIIW010000005">
    <property type="protein sequence ID" value="MDX8478121.1"/>
    <property type="molecule type" value="Genomic_DNA"/>
</dbReference>
<evidence type="ECO:0000256" key="1">
    <source>
        <dbReference type="SAM" id="Phobius"/>
    </source>
</evidence>
<sequence length="52" mass="5527">MEAIFDDITAVLRQPRTDVWGKVRAIVLDLAGKLFTGLAIGVGFAIVRAIAG</sequence>
<name>A0ABU4XTU2_9HYPH</name>
<keyword evidence="1" id="KW-0812">Transmembrane</keyword>